<feature type="region of interest" description="Disordered" evidence="1">
    <location>
        <begin position="471"/>
        <end position="565"/>
    </location>
</feature>
<protein>
    <submittedName>
        <fullName evidence="3">Uncharacterized protein</fullName>
    </submittedName>
</protein>
<organism evidence="3 4">
    <name type="scientific">Cymbomonas tetramitiformis</name>
    <dbReference type="NCBI Taxonomy" id="36881"/>
    <lineage>
        <taxon>Eukaryota</taxon>
        <taxon>Viridiplantae</taxon>
        <taxon>Chlorophyta</taxon>
        <taxon>Pyramimonadophyceae</taxon>
        <taxon>Pyramimonadales</taxon>
        <taxon>Pyramimonadaceae</taxon>
        <taxon>Cymbomonas</taxon>
    </lineage>
</organism>
<feature type="compositionally biased region" description="Basic and acidic residues" evidence="1">
    <location>
        <begin position="341"/>
        <end position="351"/>
    </location>
</feature>
<feature type="region of interest" description="Disordered" evidence="1">
    <location>
        <begin position="288"/>
        <end position="321"/>
    </location>
</feature>
<evidence type="ECO:0000256" key="1">
    <source>
        <dbReference type="SAM" id="MobiDB-lite"/>
    </source>
</evidence>
<gene>
    <name evidence="3" type="ORF">CYMTET_24159</name>
</gene>
<keyword evidence="4" id="KW-1185">Reference proteome</keyword>
<evidence type="ECO:0000256" key="2">
    <source>
        <dbReference type="SAM" id="Phobius"/>
    </source>
</evidence>
<name>A0AAE0L066_9CHLO</name>
<evidence type="ECO:0000313" key="4">
    <source>
        <dbReference type="Proteomes" id="UP001190700"/>
    </source>
</evidence>
<feature type="compositionally biased region" description="Polar residues" evidence="1">
    <location>
        <begin position="420"/>
        <end position="430"/>
    </location>
</feature>
<evidence type="ECO:0000313" key="3">
    <source>
        <dbReference type="EMBL" id="KAK3267273.1"/>
    </source>
</evidence>
<keyword evidence="2" id="KW-0472">Membrane</keyword>
<keyword evidence="2" id="KW-1133">Transmembrane helix</keyword>
<dbReference type="AlphaFoldDB" id="A0AAE0L066"/>
<feature type="compositionally biased region" description="Polar residues" evidence="1">
    <location>
        <begin position="352"/>
        <end position="378"/>
    </location>
</feature>
<accession>A0AAE0L066</accession>
<proteinExistence type="predicted"/>
<feature type="transmembrane region" description="Helical" evidence="2">
    <location>
        <begin position="258"/>
        <end position="281"/>
    </location>
</feature>
<keyword evidence="2" id="KW-0812">Transmembrane</keyword>
<feature type="compositionally biased region" description="Basic and acidic residues" evidence="1">
    <location>
        <begin position="288"/>
        <end position="299"/>
    </location>
</feature>
<dbReference type="EMBL" id="LGRX02012514">
    <property type="protein sequence ID" value="KAK3267273.1"/>
    <property type="molecule type" value="Genomic_DNA"/>
</dbReference>
<feature type="compositionally biased region" description="Low complexity" evidence="1">
    <location>
        <begin position="530"/>
        <end position="548"/>
    </location>
</feature>
<feature type="region of interest" description="Disordered" evidence="1">
    <location>
        <begin position="409"/>
        <end position="447"/>
    </location>
</feature>
<dbReference type="Proteomes" id="UP001190700">
    <property type="component" value="Unassembled WGS sequence"/>
</dbReference>
<comment type="caution">
    <text evidence="3">The sequence shown here is derived from an EMBL/GenBank/DDBJ whole genome shotgun (WGS) entry which is preliminary data.</text>
</comment>
<reference evidence="3 4" key="1">
    <citation type="journal article" date="2015" name="Genome Biol. Evol.">
        <title>Comparative Genomics of a Bacterivorous Green Alga Reveals Evolutionary Causalities and Consequences of Phago-Mixotrophic Mode of Nutrition.</title>
        <authorList>
            <person name="Burns J.A."/>
            <person name="Paasch A."/>
            <person name="Narechania A."/>
            <person name="Kim E."/>
        </authorList>
    </citation>
    <scope>NUCLEOTIDE SEQUENCE [LARGE SCALE GENOMIC DNA]</scope>
    <source>
        <strain evidence="3 4">PLY_AMNH</strain>
    </source>
</reference>
<sequence length="565" mass="59762">NLVGAFIVGDGPDLPDATHAHSCRETCEMIFGPCASGSGYYEGSTAATEITGTCYGDTFDDLADGATCSETFPDDYKPGAFFKLSGGWSSYVNHHHCRALNFCWCTPATLVGSYVVRDGPLWSLSPTTYSCIDACEHIFGRCASSYAGSIVSTHVTATCYGNSYASTCSDPQPDRYVNGLKYETAGAWSAFVNDNGCNRLNYCCAPLSASAVPSTPISARLPLPYLRRPLLLPLLLLPLTTSPPSPLHDEGFLFGSDIISALLVAIMIVAVLGLCGFGWFYRRQKTHKEQQMQQRRRESALVVRRKPSKRQLQTAPMTPMKLKNAEIVPEGLVWGATGNEKGGKQQDRVVQERSNTPADGSPNSAAAGSNDSQENTASRAAGGAPPSLQVTIPSEDPLETHNVLPEVSLVPLSHDGGSGQEQNARTSPGSRNEAWGGTTGTSVDADLLQPEDLMGGAETDLGMVTELEASAPGQVVSPRQVKLSPVPPAGAAIKSASTSAEGGRSRSHAKSKYMQDMQASFDRKAKVSSDKAPASRSSSAASTPKTPTGRVSKFLGDLIPGSPKS</sequence>
<feature type="non-terminal residue" evidence="3">
    <location>
        <position position="1"/>
    </location>
</feature>
<feature type="region of interest" description="Disordered" evidence="1">
    <location>
        <begin position="334"/>
        <end position="393"/>
    </location>
</feature>